<dbReference type="Proteomes" id="UP000001542">
    <property type="component" value="Unassembled WGS sequence"/>
</dbReference>
<dbReference type="InParanoid" id="A2ENX5"/>
<evidence type="ECO:0000256" key="2">
    <source>
        <dbReference type="SAM" id="Phobius"/>
    </source>
</evidence>
<evidence type="ECO:0000256" key="1">
    <source>
        <dbReference type="SAM" id="MobiDB-lite"/>
    </source>
</evidence>
<feature type="transmembrane region" description="Helical" evidence="2">
    <location>
        <begin position="328"/>
        <end position="346"/>
    </location>
</feature>
<dbReference type="RefSeq" id="XP_001317888.1">
    <property type="nucleotide sequence ID" value="XM_001317853.1"/>
</dbReference>
<protein>
    <submittedName>
        <fullName evidence="3">Uncharacterized protein</fullName>
    </submittedName>
</protein>
<feature type="compositionally biased region" description="Polar residues" evidence="1">
    <location>
        <begin position="232"/>
        <end position="242"/>
    </location>
</feature>
<dbReference type="AlphaFoldDB" id="A2ENX5"/>
<dbReference type="VEuPathDB" id="TrichDB:TVAGG3_0249600"/>
<sequence length="347" mass="39441">MKPVRSAVHVCSLSVSAVKAIAEQALEEAEKGEMITAYRLQWLNIAMEFNRQRQMQYIMKNLSSKGKSPKFRAIRMNSFWHKWKREVLRSDWGTIRQAVDRKMIDYDIRDKGNFFSSQRIELAARNFIQLPAVVNTPIDAIVNIKAVKPLYAFQTPGAHKPGYFNKGYVYCESNDITQTISDVSDTTIDSTAVDTDDQPFTEKFKQLAQERGFTRDVQFYDDDPKAEAVDVASTQSRSVPVTDNNLDEDIDIDEENDEPPANRFVDEQPSGEHSPEKNAEEGKIEEDVQKEEETPIKSREIEPEVVPEKKEEVVSAPKSSSADSMSMIKNYIIVALATLLIAVFFLK</sequence>
<keyword evidence="2" id="KW-1133">Transmembrane helix</keyword>
<gene>
    <name evidence="3" type="ORF">TVAG_216410</name>
</gene>
<dbReference type="EMBL" id="DS113443">
    <property type="protein sequence ID" value="EAY05665.1"/>
    <property type="molecule type" value="Genomic_DNA"/>
</dbReference>
<proteinExistence type="predicted"/>
<accession>A2ENX5</accession>
<feature type="compositionally biased region" description="Basic and acidic residues" evidence="1">
    <location>
        <begin position="273"/>
        <end position="313"/>
    </location>
</feature>
<evidence type="ECO:0000313" key="3">
    <source>
        <dbReference type="EMBL" id="EAY05665.1"/>
    </source>
</evidence>
<feature type="compositionally biased region" description="Acidic residues" evidence="1">
    <location>
        <begin position="245"/>
        <end position="258"/>
    </location>
</feature>
<reference evidence="3" key="1">
    <citation type="submission" date="2006-10" db="EMBL/GenBank/DDBJ databases">
        <authorList>
            <person name="Amadeo P."/>
            <person name="Zhao Q."/>
            <person name="Wortman J."/>
            <person name="Fraser-Liggett C."/>
            <person name="Carlton J."/>
        </authorList>
    </citation>
    <scope>NUCLEOTIDE SEQUENCE</scope>
    <source>
        <strain evidence="3">G3</strain>
    </source>
</reference>
<keyword evidence="2" id="KW-0812">Transmembrane</keyword>
<evidence type="ECO:0000313" key="4">
    <source>
        <dbReference type="Proteomes" id="UP000001542"/>
    </source>
</evidence>
<dbReference type="KEGG" id="tva:4763534"/>
<name>A2ENX5_TRIV3</name>
<keyword evidence="2" id="KW-0472">Membrane</keyword>
<organism evidence="3 4">
    <name type="scientific">Trichomonas vaginalis (strain ATCC PRA-98 / G3)</name>
    <dbReference type="NCBI Taxonomy" id="412133"/>
    <lineage>
        <taxon>Eukaryota</taxon>
        <taxon>Metamonada</taxon>
        <taxon>Parabasalia</taxon>
        <taxon>Trichomonadida</taxon>
        <taxon>Trichomonadidae</taxon>
        <taxon>Trichomonas</taxon>
    </lineage>
</organism>
<reference evidence="3" key="2">
    <citation type="journal article" date="2007" name="Science">
        <title>Draft genome sequence of the sexually transmitted pathogen Trichomonas vaginalis.</title>
        <authorList>
            <person name="Carlton J.M."/>
            <person name="Hirt R.P."/>
            <person name="Silva J.C."/>
            <person name="Delcher A.L."/>
            <person name="Schatz M."/>
            <person name="Zhao Q."/>
            <person name="Wortman J.R."/>
            <person name="Bidwell S.L."/>
            <person name="Alsmark U.C.M."/>
            <person name="Besteiro S."/>
            <person name="Sicheritz-Ponten T."/>
            <person name="Noel C.J."/>
            <person name="Dacks J.B."/>
            <person name="Foster P.G."/>
            <person name="Simillion C."/>
            <person name="Van de Peer Y."/>
            <person name="Miranda-Saavedra D."/>
            <person name="Barton G.J."/>
            <person name="Westrop G.D."/>
            <person name="Mueller S."/>
            <person name="Dessi D."/>
            <person name="Fiori P.L."/>
            <person name="Ren Q."/>
            <person name="Paulsen I."/>
            <person name="Zhang H."/>
            <person name="Bastida-Corcuera F.D."/>
            <person name="Simoes-Barbosa A."/>
            <person name="Brown M.T."/>
            <person name="Hayes R.D."/>
            <person name="Mukherjee M."/>
            <person name="Okumura C.Y."/>
            <person name="Schneider R."/>
            <person name="Smith A.J."/>
            <person name="Vanacova S."/>
            <person name="Villalvazo M."/>
            <person name="Haas B.J."/>
            <person name="Pertea M."/>
            <person name="Feldblyum T.V."/>
            <person name="Utterback T.R."/>
            <person name="Shu C.L."/>
            <person name="Osoegawa K."/>
            <person name="de Jong P.J."/>
            <person name="Hrdy I."/>
            <person name="Horvathova L."/>
            <person name="Zubacova Z."/>
            <person name="Dolezal P."/>
            <person name="Malik S.B."/>
            <person name="Logsdon J.M. Jr."/>
            <person name="Henze K."/>
            <person name="Gupta A."/>
            <person name="Wang C.C."/>
            <person name="Dunne R.L."/>
            <person name="Upcroft J.A."/>
            <person name="Upcroft P."/>
            <person name="White O."/>
            <person name="Salzberg S.L."/>
            <person name="Tang P."/>
            <person name="Chiu C.-H."/>
            <person name="Lee Y.-S."/>
            <person name="Embley T.M."/>
            <person name="Coombs G.H."/>
            <person name="Mottram J.C."/>
            <person name="Tachezy J."/>
            <person name="Fraser-Liggett C.M."/>
            <person name="Johnson P.J."/>
        </authorList>
    </citation>
    <scope>NUCLEOTIDE SEQUENCE [LARGE SCALE GENOMIC DNA]</scope>
    <source>
        <strain evidence="3">G3</strain>
    </source>
</reference>
<feature type="region of interest" description="Disordered" evidence="1">
    <location>
        <begin position="227"/>
        <end position="321"/>
    </location>
</feature>
<keyword evidence="4" id="KW-1185">Reference proteome</keyword>
<dbReference type="VEuPathDB" id="TrichDB:TVAG_216410"/>